<name>A0ABQ7Y828_BRANA</name>
<proteinExistence type="predicted"/>
<organism evidence="2 3">
    <name type="scientific">Brassica napus</name>
    <name type="common">Rape</name>
    <dbReference type="NCBI Taxonomy" id="3708"/>
    <lineage>
        <taxon>Eukaryota</taxon>
        <taxon>Viridiplantae</taxon>
        <taxon>Streptophyta</taxon>
        <taxon>Embryophyta</taxon>
        <taxon>Tracheophyta</taxon>
        <taxon>Spermatophyta</taxon>
        <taxon>Magnoliopsida</taxon>
        <taxon>eudicotyledons</taxon>
        <taxon>Gunneridae</taxon>
        <taxon>Pentapetalae</taxon>
        <taxon>rosids</taxon>
        <taxon>malvids</taxon>
        <taxon>Brassicales</taxon>
        <taxon>Brassicaceae</taxon>
        <taxon>Brassiceae</taxon>
        <taxon>Brassica</taxon>
    </lineage>
</organism>
<reference evidence="2 3" key="1">
    <citation type="submission" date="2021-05" db="EMBL/GenBank/DDBJ databases">
        <title>Genome Assembly of Synthetic Allotetraploid Brassica napus Reveals Homoeologous Exchanges between Subgenomes.</title>
        <authorList>
            <person name="Davis J.T."/>
        </authorList>
    </citation>
    <scope>NUCLEOTIDE SEQUENCE [LARGE SCALE GENOMIC DNA]</scope>
    <source>
        <strain evidence="3">cv. Da-Ae</strain>
        <tissue evidence="2">Seedling</tissue>
    </source>
</reference>
<keyword evidence="3" id="KW-1185">Reference proteome</keyword>
<dbReference type="PANTHER" id="PTHR34452:SF1">
    <property type="entry name" value="SPORULATION-SPECIFIC PROTEIN"/>
    <property type="match status" value="1"/>
</dbReference>
<sequence>MKLQDSIDEKAESNLLKRIKDIGDNIIASFDKESATRFLSLGIQENKIEMSGSPLRWRMSERIPCTSAMLSFRFIAFISCAESDSRSMSFKLCSLQNNRASRMASPSATSGEDTCPWGFFLLISNLSVFTVQPSPAFLSSFLQAASVRTMTKYSSAASWPEHGGPSDRRSGAEPEIQSATWINDSCRAETSRSSLDHLNNELERMKNENLLQPQNDNDSDTRFLDLCGIFQSFRDISDLIEEMLETKGRYASKLKEMHDRYSQLSRKFAEVEGERQKLMMTLKNVRASRKAMLLNFHHHLAAYKFSRVSADTPTNIDPTLSAVPKSLLEMTFQTTMSDLLDNDDEEPWISGTSALDSVADQDLAFSGKLTKLGCAPLGVAAGGCVRVILSAVGCFVLIMVQKGSVVSAGSALNHSVAKLSSSCSGCNDLSSLMCKVDVSAFMPYPRDVWIVKRSFWSGCEVLVLSCEWGWYRLAGHRQQR</sequence>
<protein>
    <submittedName>
        <fullName evidence="2">Uncharacterized protein</fullName>
    </submittedName>
</protein>
<evidence type="ECO:0000256" key="1">
    <source>
        <dbReference type="SAM" id="MobiDB-lite"/>
    </source>
</evidence>
<gene>
    <name evidence="2" type="ORF">HID58_081532</name>
</gene>
<dbReference type="Proteomes" id="UP000824890">
    <property type="component" value="Unassembled WGS sequence"/>
</dbReference>
<evidence type="ECO:0000313" key="2">
    <source>
        <dbReference type="EMBL" id="KAH0864321.1"/>
    </source>
</evidence>
<dbReference type="PANTHER" id="PTHR34452">
    <property type="entry name" value="MYOSIN HEAVY CHAIN-RELATED PROTEIN"/>
    <property type="match status" value="1"/>
</dbReference>
<dbReference type="EMBL" id="JAGKQM010000018">
    <property type="protein sequence ID" value="KAH0864321.1"/>
    <property type="molecule type" value="Genomic_DNA"/>
</dbReference>
<evidence type="ECO:0000313" key="3">
    <source>
        <dbReference type="Proteomes" id="UP000824890"/>
    </source>
</evidence>
<accession>A0ABQ7Y828</accession>
<comment type="caution">
    <text evidence="2">The sequence shown here is derived from an EMBL/GenBank/DDBJ whole genome shotgun (WGS) entry which is preliminary data.</text>
</comment>
<feature type="region of interest" description="Disordered" evidence="1">
    <location>
        <begin position="156"/>
        <end position="175"/>
    </location>
</feature>